<dbReference type="AlphaFoldDB" id="C6XBL2"/>
<keyword evidence="1" id="KW-0812">Transmembrane</keyword>
<gene>
    <name evidence="2" type="ordered locus">Msip34_2745</name>
</gene>
<dbReference type="EMBL" id="CP001674">
    <property type="protein sequence ID" value="ACT51982.1"/>
    <property type="molecule type" value="Genomic_DNA"/>
</dbReference>
<sequence length="131" mass="14183">MRKETFIFLSSSAVVLIIIGIMLELGVAQQRASIITTRYAHCEEAPSLPGTPSSEGCQLEVKDYTKNGDLLVFLDKDNKQGMLPSSAVKSIVAQAAPPFSIFRNIYLLIGVLLLPLSIVLYLVSKRGKSGA</sequence>
<evidence type="ECO:0000313" key="3">
    <source>
        <dbReference type="Proteomes" id="UP000002743"/>
    </source>
</evidence>
<feature type="transmembrane region" description="Helical" evidence="1">
    <location>
        <begin position="105"/>
        <end position="123"/>
    </location>
</feature>
<name>C6XBL2_METGS</name>
<evidence type="ECO:0000256" key="1">
    <source>
        <dbReference type="SAM" id="Phobius"/>
    </source>
</evidence>
<evidence type="ECO:0000313" key="2">
    <source>
        <dbReference type="EMBL" id="ACT51982.1"/>
    </source>
</evidence>
<keyword evidence="1" id="KW-0472">Membrane</keyword>
<reference evidence="2 3" key="2">
    <citation type="journal article" date="2011" name="J. Bacteriol.">
        <title>Genomes of three methylotrophs from a single niche uncover genetic and metabolic divergence of Methylophilaceae.</title>
        <authorList>
            <person name="Lapidus A."/>
            <person name="Clum A."/>
            <person name="Labutti K."/>
            <person name="Kaluzhnaya M.G."/>
            <person name="Lim S."/>
            <person name="Beck D.A."/>
            <person name="Glavina Del Rio T."/>
            <person name="Nolan M."/>
            <person name="Mavromatis K."/>
            <person name="Huntemann M."/>
            <person name="Lucas S."/>
            <person name="Lidstrom M.E."/>
            <person name="Ivanova N."/>
            <person name="Chistoserdova L."/>
        </authorList>
    </citation>
    <scope>NUCLEOTIDE SEQUENCE [LARGE SCALE GENOMIC DNA]</scope>
    <source>
        <strain evidence="2 3">SIP3-4</strain>
    </source>
</reference>
<organism evidence="2 3">
    <name type="scientific">Methylovorus glucosotrophus (strain SIP3-4)</name>
    <dbReference type="NCBI Taxonomy" id="582744"/>
    <lineage>
        <taxon>Bacteria</taxon>
        <taxon>Pseudomonadati</taxon>
        <taxon>Pseudomonadota</taxon>
        <taxon>Betaproteobacteria</taxon>
        <taxon>Nitrosomonadales</taxon>
        <taxon>Methylophilaceae</taxon>
        <taxon>Methylovorus</taxon>
    </lineage>
</organism>
<protein>
    <submittedName>
        <fullName evidence="2">Uncharacterized protein</fullName>
    </submittedName>
</protein>
<dbReference type="KEGG" id="mei:Msip34_2745"/>
<feature type="transmembrane region" description="Helical" evidence="1">
    <location>
        <begin position="6"/>
        <end position="28"/>
    </location>
</feature>
<proteinExistence type="predicted"/>
<dbReference type="RefSeq" id="WP_015831189.1">
    <property type="nucleotide sequence ID" value="NC_012969.1"/>
</dbReference>
<reference evidence="3" key="1">
    <citation type="submission" date="2009-07" db="EMBL/GenBank/DDBJ databases">
        <title>Complete sequence of chromosome of Methylovorus sp. SIP3-4.</title>
        <authorList>
            <person name="Lucas S."/>
            <person name="Copeland A."/>
            <person name="Lapidus A."/>
            <person name="Glavina del Rio T."/>
            <person name="Tice H."/>
            <person name="Bruce D."/>
            <person name="Goodwin L."/>
            <person name="Pitluck S."/>
            <person name="Clum A."/>
            <person name="Larimer F."/>
            <person name="Land M."/>
            <person name="Hauser L."/>
            <person name="Kyrpides N."/>
            <person name="Mikhailova N."/>
            <person name="Kayluzhnaya M."/>
            <person name="Chistoserdova L."/>
        </authorList>
    </citation>
    <scope>NUCLEOTIDE SEQUENCE [LARGE SCALE GENOMIC DNA]</scope>
    <source>
        <strain evidence="3">SIP3-4</strain>
    </source>
</reference>
<accession>C6XBL2</accession>
<dbReference type="Proteomes" id="UP000002743">
    <property type="component" value="Chromosome"/>
</dbReference>
<dbReference type="HOGENOM" id="CLU_1925111_0_0_4"/>
<keyword evidence="3" id="KW-1185">Reference proteome</keyword>
<keyword evidence="1" id="KW-1133">Transmembrane helix</keyword>